<keyword evidence="3" id="KW-1185">Reference proteome</keyword>
<reference evidence="3" key="1">
    <citation type="journal article" date="2012" name="MBio">
        <title>Comparative genome analysis of Trichophyton rubrum and related dermatophytes reveals candidate genes involved in infection.</title>
        <authorList>
            <person name="Martinez D.A."/>
            <person name="Oliver B.G."/>
            <person name="Graeser Y."/>
            <person name="Goldberg J.M."/>
            <person name="Li W."/>
            <person name="Martinez-Rossi N.M."/>
            <person name="Monod M."/>
            <person name="Shelest E."/>
            <person name="Barton R.C."/>
            <person name="Birch E."/>
            <person name="Brakhage A.A."/>
            <person name="Chen Z."/>
            <person name="Gurr S.J."/>
            <person name="Heiman D."/>
            <person name="Heitman J."/>
            <person name="Kosti I."/>
            <person name="Rossi A."/>
            <person name="Saif S."/>
            <person name="Samalova M."/>
            <person name="Saunders C.W."/>
            <person name="Shea T."/>
            <person name="Summerbell R.C."/>
            <person name="Xu J."/>
            <person name="Young S."/>
            <person name="Zeng Q."/>
            <person name="Birren B.W."/>
            <person name="Cuomo C.A."/>
            <person name="White T.C."/>
        </authorList>
    </citation>
    <scope>NUCLEOTIDE SEQUENCE [LARGE SCALE GENOMIC DNA]</scope>
    <source>
        <strain evidence="3">ATCC MYA-4607 / CBS 118892</strain>
    </source>
</reference>
<dbReference type="Proteomes" id="UP000008864">
    <property type="component" value="Unassembled WGS sequence"/>
</dbReference>
<keyword evidence="1" id="KW-1133">Transmembrane helix</keyword>
<gene>
    <name evidence="2" type="ORF">TERG_11575</name>
</gene>
<dbReference type="InParanoid" id="A0A080WI42"/>
<evidence type="ECO:0000313" key="2">
    <source>
        <dbReference type="EMBL" id="KFL60257.1"/>
    </source>
</evidence>
<organism evidence="2 3">
    <name type="scientific">Trichophyton rubrum (strain ATCC MYA-4607 / CBS 118892)</name>
    <name type="common">Athlete's foot fungus</name>
    <dbReference type="NCBI Taxonomy" id="559305"/>
    <lineage>
        <taxon>Eukaryota</taxon>
        <taxon>Fungi</taxon>
        <taxon>Dikarya</taxon>
        <taxon>Ascomycota</taxon>
        <taxon>Pezizomycotina</taxon>
        <taxon>Eurotiomycetes</taxon>
        <taxon>Eurotiomycetidae</taxon>
        <taxon>Onygenales</taxon>
        <taxon>Arthrodermataceae</taxon>
        <taxon>Trichophyton</taxon>
    </lineage>
</organism>
<evidence type="ECO:0000256" key="1">
    <source>
        <dbReference type="SAM" id="Phobius"/>
    </source>
</evidence>
<keyword evidence="1" id="KW-0472">Membrane</keyword>
<sequence>MEPKGISNRVFSMPTIPSVTVCCCFFVILNHLVSRPIPDASSIIIYSAPTAFSSVADHPYTFGTGIPFERRNASVATSLAVAYFLGTERGYGILTTNCSPFSSVALRIRLKPPSPSFARLVTLAPVCLVTASLRAVTSNSTYLSRNRRSSLYKNRPDVYEKRSCVGFEAAIQQVD</sequence>
<dbReference type="VEuPathDB" id="FungiDB:TERG_11575"/>
<proteinExistence type="predicted"/>
<dbReference type="GeneID" id="71777003"/>
<dbReference type="RefSeq" id="XP_047605130.1">
    <property type="nucleotide sequence ID" value="XM_047750673.1"/>
</dbReference>
<feature type="transmembrane region" description="Helical" evidence="1">
    <location>
        <begin position="15"/>
        <end position="33"/>
    </location>
</feature>
<evidence type="ECO:0000313" key="3">
    <source>
        <dbReference type="Proteomes" id="UP000008864"/>
    </source>
</evidence>
<dbReference type="AlphaFoldDB" id="A0A080WI42"/>
<dbReference type="HOGENOM" id="CLU_1533672_0_0_1"/>
<keyword evidence="1" id="KW-0812">Transmembrane</keyword>
<dbReference type="EMBL" id="GG700648">
    <property type="protein sequence ID" value="KFL60257.1"/>
    <property type="molecule type" value="Genomic_DNA"/>
</dbReference>
<name>A0A080WI42_TRIRC</name>
<protein>
    <submittedName>
        <fullName evidence="2">Uncharacterized protein</fullName>
    </submittedName>
</protein>
<accession>A0A080WI42</accession>